<sequence>MESTKNYLIANKELWNKRTAVHVASDFYDMPGFLSGNTSLKSIELALLDNVQD</sequence>
<reference evidence="1 2" key="1">
    <citation type="submission" date="2018-03" db="EMBL/GenBank/DDBJ databases">
        <title>Genomic Encyclopedia of Archaeal and Bacterial Type Strains, Phase II (KMG-II): from individual species to whole genera.</title>
        <authorList>
            <person name="Goeker M."/>
        </authorList>
    </citation>
    <scope>NUCLEOTIDE SEQUENCE [LARGE SCALE GENOMIC DNA]</scope>
    <source>
        <strain evidence="1 2">DSM 24859</strain>
    </source>
</reference>
<comment type="caution">
    <text evidence="1">The sequence shown here is derived from an EMBL/GenBank/DDBJ whole genome shotgun (WGS) entry which is preliminary data.</text>
</comment>
<protein>
    <submittedName>
        <fullName evidence="1">Uncharacterized protein</fullName>
    </submittedName>
</protein>
<dbReference type="RefSeq" id="WP_211301933.1">
    <property type="nucleotide sequence ID" value="NZ_PYAW01000001.1"/>
</dbReference>
<organism evidence="1 2">
    <name type="scientific">Chitinophaga niastensis</name>
    <dbReference type="NCBI Taxonomy" id="536980"/>
    <lineage>
        <taxon>Bacteria</taxon>
        <taxon>Pseudomonadati</taxon>
        <taxon>Bacteroidota</taxon>
        <taxon>Chitinophagia</taxon>
        <taxon>Chitinophagales</taxon>
        <taxon>Chitinophagaceae</taxon>
        <taxon>Chitinophaga</taxon>
    </lineage>
</organism>
<accession>A0A2P8HSY2</accession>
<dbReference type="AlphaFoldDB" id="A0A2P8HSY2"/>
<keyword evidence="2" id="KW-1185">Reference proteome</keyword>
<dbReference type="Proteomes" id="UP000240971">
    <property type="component" value="Unassembled WGS sequence"/>
</dbReference>
<name>A0A2P8HSY2_CHINA</name>
<evidence type="ECO:0000313" key="1">
    <source>
        <dbReference type="EMBL" id="PSL49340.1"/>
    </source>
</evidence>
<gene>
    <name evidence="1" type="ORF">CLV51_101671</name>
</gene>
<dbReference type="EMBL" id="PYAW01000001">
    <property type="protein sequence ID" value="PSL49340.1"/>
    <property type="molecule type" value="Genomic_DNA"/>
</dbReference>
<evidence type="ECO:0000313" key="2">
    <source>
        <dbReference type="Proteomes" id="UP000240971"/>
    </source>
</evidence>
<proteinExistence type="predicted"/>